<dbReference type="NCBIfam" id="TIGR00412">
    <property type="entry name" value="redox_disulf_2"/>
    <property type="match status" value="1"/>
</dbReference>
<dbReference type="Proteomes" id="UP000886042">
    <property type="component" value="Unassembled WGS sequence"/>
</dbReference>
<feature type="disulfide bond" description="Redox-active" evidence="2">
    <location>
        <begin position="11"/>
        <end position="14"/>
    </location>
</feature>
<feature type="active site" description="Nucleophile" evidence="1">
    <location>
        <position position="11"/>
    </location>
</feature>
<dbReference type="Gene3D" id="3.40.30.10">
    <property type="entry name" value="Glutaredoxin"/>
    <property type="match status" value="1"/>
</dbReference>
<reference evidence="4" key="1">
    <citation type="journal article" date="2020" name="mSystems">
        <title>Genome- and Community-Level Interaction Insights into Carbon Utilization and Element Cycling Functions of Hydrothermarchaeota in Hydrothermal Sediment.</title>
        <authorList>
            <person name="Zhou Z."/>
            <person name="Liu Y."/>
            <person name="Xu W."/>
            <person name="Pan J."/>
            <person name="Luo Z.H."/>
            <person name="Li M."/>
        </authorList>
    </citation>
    <scope>NUCLEOTIDE SEQUENCE [LARGE SCALE GENOMIC DNA]</scope>
    <source>
        <strain evidence="4">HyVt-489</strain>
    </source>
</reference>
<evidence type="ECO:0000256" key="2">
    <source>
        <dbReference type="PIRSR" id="PIRSR037031-51"/>
    </source>
</evidence>
<dbReference type="InterPro" id="IPR036249">
    <property type="entry name" value="Thioredoxin-like_sf"/>
</dbReference>
<dbReference type="SUPFAM" id="SSF52833">
    <property type="entry name" value="Thioredoxin-like"/>
    <property type="match status" value="1"/>
</dbReference>
<dbReference type="InterPro" id="IPR012336">
    <property type="entry name" value="Thioredoxin-like_fold"/>
</dbReference>
<comment type="caution">
    <text evidence="4">The sequence shown here is derived from an EMBL/GenBank/DDBJ whole genome shotgun (WGS) entry which is preliminary data.</text>
</comment>
<name>A0A7C3GAY0_9PROT</name>
<feature type="active site" description="Nucleophile" evidence="1">
    <location>
        <position position="14"/>
    </location>
</feature>
<dbReference type="PANTHER" id="PTHR36450:SF1">
    <property type="entry name" value="THIOREDOXIN"/>
    <property type="match status" value="1"/>
</dbReference>
<gene>
    <name evidence="4" type="ORF">ENJ46_03840</name>
</gene>
<dbReference type="InterPro" id="IPR005243">
    <property type="entry name" value="THIRX-like_proc"/>
</dbReference>
<keyword evidence="2" id="KW-0676">Redox-active center</keyword>
<organism evidence="4">
    <name type="scientific">Hellea balneolensis</name>
    <dbReference type="NCBI Taxonomy" id="287478"/>
    <lineage>
        <taxon>Bacteria</taxon>
        <taxon>Pseudomonadati</taxon>
        <taxon>Pseudomonadota</taxon>
        <taxon>Alphaproteobacteria</taxon>
        <taxon>Maricaulales</taxon>
        <taxon>Robiginitomaculaceae</taxon>
        <taxon>Hellea</taxon>
    </lineage>
</organism>
<keyword evidence="2" id="KW-1015">Disulfide bond</keyword>
<evidence type="ECO:0000259" key="3">
    <source>
        <dbReference type="Pfam" id="PF13192"/>
    </source>
</evidence>
<feature type="domain" description="Thioredoxin-like fold" evidence="3">
    <location>
        <begin position="3"/>
        <end position="76"/>
    </location>
</feature>
<accession>A0A7C3GAY0</accession>
<proteinExistence type="predicted"/>
<dbReference type="PIRSF" id="PIRSF037031">
    <property type="entry name" value="Redox_disulphide_2"/>
    <property type="match status" value="1"/>
</dbReference>
<evidence type="ECO:0000256" key="1">
    <source>
        <dbReference type="PIRSR" id="PIRSR037031-50"/>
    </source>
</evidence>
<dbReference type="EMBL" id="DRMN01000252">
    <property type="protein sequence ID" value="HFB55034.1"/>
    <property type="molecule type" value="Genomic_DNA"/>
</dbReference>
<dbReference type="AlphaFoldDB" id="A0A7C3GAY0"/>
<evidence type="ECO:0000313" key="4">
    <source>
        <dbReference type="EMBL" id="HFB55034.1"/>
    </source>
</evidence>
<dbReference type="PANTHER" id="PTHR36450">
    <property type="entry name" value="THIOREDOXIN"/>
    <property type="match status" value="1"/>
</dbReference>
<sequence>MKHIKVLGSGCKNCITTADLITRKAKELGVDIELEKVTDMATIMSYGAMSTPGVVIDEKLIHAGGVPTPDLVTQWLATVSQ</sequence>
<protein>
    <submittedName>
        <fullName evidence="4">Thioredoxin family protein</fullName>
    </submittedName>
</protein>
<dbReference type="Pfam" id="PF13192">
    <property type="entry name" value="Thioredoxin_3"/>
    <property type="match status" value="1"/>
</dbReference>